<comment type="similarity">
    <text evidence="8">Belongs to the TRAP transporter small permease family.</text>
</comment>
<accession>A0A845R0S7</accession>
<protein>
    <submittedName>
        <fullName evidence="11">TRAP transporter small permease</fullName>
    </submittedName>
</protein>
<evidence type="ECO:0000256" key="6">
    <source>
        <dbReference type="ARBA" id="ARBA00022989"/>
    </source>
</evidence>
<keyword evidence="6 9" id="KW-1133">Transmembrane helix</keyword>
<keyword evidence="4" id="KW-0997">Cell inner membrane</keyword>
<evidence type="ECO:0000259" key="10">
    <source>
        <dbReference type="Pfam" id="PF04290"/>
    </source>
</evidence>
<evidence type="ECO:0000256" key="8">
    <source>
        <dbReference type="ARBA" id="ARBA00038436"/>
    </source>
</evidence>
<proteinExistence type="inferred from homology"/>
<comment type="caution">
    <text evidence="11">The sequence shown here is derived from an EMBL/GenBank/DDBJ whole genome shotgun (WGS) entry which is preliminary data.</text>
</comment>
<evidence type="ECO:0000256" key="5">
    <source>
        <dbReference type="ARBA" id="ARBA00022692"/>
    </source>
</evidence>
<dbReference type="RefSeq" id="WP_160197559.1">
    <property type="nucleotide sequence ID" value="NZ_QXXA01000010.1"/>
</dbReference>
<dbReference type="InterPro" id="IPR055348">
    <property type="entry name" value="DctQ"/>
</dbReference>
<keyword evidence="7 9" id="KW-0472">Membrane</keyword>
<dbReference type="InterPro" id="IPR007387">
    <property type="entry name" value="TRAP_DctQ"/>
</dbReference>
<dbReference type="GO" id="GO:0015740">
    <property type="term" value="P:C4-dicarboxylate transport"/>
    <property type="evidence" value="ECO:0007669"/>
    <property type="project" value="TreeGrafter"/>
</dbReference>
<evidence type="ECO:0000256" key="7">
    <source>
        <dbReference type="ARBA" id="ARBA00023136"/>
    </source>
</evidence>
<dbReference type="EMBL" id="QXXA01000010">
    <property type="protein sequence ID" value="NBI07088.1"/>
    <property type="molecule type" value="Genomic_DNA"/>
</dbReference>
<keyword evidence="2" id="KW-0813">Transport</keyword>
<evidence type="ECO:0000256" key="2">
    <source>
        <dbReference type="ARBA" id="ARBA00022448"/>
    </source>
</evidence>
<dbReference type="GO" id="GO:0005886">
    <property type="term" value="C:plasma membrane"/>
    <property type="evidence" value="ECO:0007669"/>
    <property type="project" value="UniProtKB-SubCell"/>
</dbReference>
<keyword evidence="12" id="KW-1185">Reference proteome</keyword>
<feature type="domain" description="Tripartite ATP-independent periplasmic transporters DctQ component" evidence="10">
    <location>
        <begin position="25"/>
        <end position="151"/>
    </location>
</feature>
<organism evidence="11 12">
    <name type="scientific">Senegalia massiliensis</name>
    <dbReference type="NCBI Taxonomy" id="1720316"/>
    <lineage>
        <taxon>Bacteria</taxon>
        <taxon>Bacillati</taxon>
        <taxon>Bacillota</taxon>
        <taxon>Clostridia</taxon>
        <taxon>Eubacteriales</taxon>
        <taxon>Clostridiaceae</taxon>
        <taxon>Senegalia</taxon>
    </lineage>
</organism>
<keyword evidence="5 9" id="KW-0812">Transmembrane</keyword>
<dbReference type="PANTHER" id="PTHR35011:SF2">
    <property type="entry name" value="2,3-DIKETO-L-GULONATE TRAP TRANSPORTER SMALL PERMEASE PROTEIN YIAM"/>
    <property type="match status" value="1"/>
</dbReference>
<dbReference type="AlphaFoldDB" id="A0A845R0S7"/>
<gene>
    <name evidence="11" type="ORF">D3Z33_09505</name>
</gene>
<dbReference type="GO" id="GO:0022857">
    <property type="term" value="F:transmembrane transporter activity"/>
    <property type="evidence" value="ECO:0007669"/>
    <property type="project" value="TreeGrafter"/>
</dbReference>
<dbReference type="OrthoDB" id="9814265at2"/>
<evidence type="ECO:0000256" key="9">
    <source>
        <dbReference type="SAM" id="Phobius"/>
    </source>
</evidence>
<feature type="transmembrane region" description="Helical" evidence="9">
    <location>
        <begin position="20"/>
        <end position="41"/>
    </location>
</feature>
<reference evidence="11 12" key="1">
    <citation type="submission" date="2018-08" db="EMBL/GenBank/DDBJ databases">
        <title>Murine metabolic-syndrome-specific gut microbial biobank.</title>
        <authorList>
            <person name="Liu C."/>
        </authorList>
    </citation>
    <scope>NUCLEOTIDE SEQUENCE [LARGE SCALE GENOMIC DNA]</scope>
    <source>
        <strain evidence="11 12">583</strain>
    </source>
</reference>
<evidence type="ECO:0000313" key="11">
    <source>
        <dbReference type="EMBL" id="NBI07088.1"/>
    </source>
</evidence>
<evidence type="ECO:0000256" key="3">
    <source>
        <dbReference type="ARBA" id="ARBA00022475"/>
    </source>
</evidence>
<name>A0A845R0S7_9CLOT</name>
<dbReference type="Proteomes" id="UP000467132">
    <property type="component" value="Unassembled WGS sequence"/>
</dbReference>
<keyword evidence="3" id="KW-1003">Cell membrane</keyword>
<dbReference type="PANTHER" id="PTHR35011">
    <property type="entry name" value="2,3-DIKETO-L-GULONATE TRAP TRANSPORTER SMALL PERMEASE PROTEIN YIAM"/>
    <property type="match status" value="1"/>
</dbReference>
<comment type="subcellular location">
    <subcellularLocation>
        <location evidence="1">Cell inner membrane</location>
        <topology evidence="1">Multi-pass membrane protein</topology>
    </subcellularLocation>
</comment>
<feature type="transmembrane region" description="Helical" evidence="9">
    <location>
        <begin position="86"/>
        <end position="107"/>
    </location>
</feature>
<feature type="transmembrane region" description="Helical" evidence="9">
    <location>
        <begin position="47"/>
        <end position="65"/>
    </location>
</feature>
<dbReference type="Pfam" id="PF04290">
    <property type="entry name" value="DctQ"/>
    <property type="match status" value="1"/>
</dbReference>
<evidence type="ECO:0000313" key="12">
    <source>
        <dbReference type="Proteomes" id="UP000467132"/>
    </source>
</evidence>
<sequence>MKKVFDFFNKTEELTASSLLIITSLLVFIQVLLRYMFNYSIAWSEEAARYMIAWFIFLGSSMAVKDNAHVNMDALSNLIKGKVNQAISIVIDLINIAFCIVIIMAGLKMVQSAMDLGTTATSISLPLYIPYASVPVGVFFMLIRYIFSIANKTIELVNGKEVRE</sequence>
<evidence type="ECO:0000256" key="4">
    <source>
        <dbReference type="ARBA" id="ARBA00022519"/>
    </source>
</evidence>
<feature type="transmembrane region" description="Helical" evidence="9">
    <location>
        <begin position="127"/>
        <end position="147"/>
    </location>
</feature>
<evidence type="ECO:0000256" key="1">
    <source>
        <dbReference type="ARBA" id="ARBA00004429"/>
    </source>
</evidence>